<dbReference type="KEGG" id="ajp:AMJAP_1108"/>
<dbReference type="OrthoDB" id="5737962at2"/>
<dbReference type="Proteomes" id="UP000595663">
    <property type="component" value="Chromosome"/>
</dbReference>
<dbReference type="RefSeq" id="WP_019622132.1">
    <property type="nucleotide sequence ID" value="NZ_AP014545.1"/>
</dbReference>
<keyword evidence="2" id="KW-1185">Reference proteome</keyword>
<dbReference type="AlphaFoldDB" id="A0A7R6P4B3"/>
<gene>
    <name evidence="1" type="ORF">AMJAP_1108</name>
</gene>
<reference evidence="1 2" key="1">
    <citation type="journal article" date="2008" name="Int. J. Syst. Evol. Microbiol.">
        <title>Amphritea japonica sp. nov. and Amphritea balenae sp. nov., isolated from the sediment adjacent to sperm whale carcasses off Kagoshima, Japan.</title>
        <authorList>
            <person name="Miyazaki M."/>
            <person name="Nogi Y."/>
            <person name="Fujiwara Y."/>
            <person name="Kawato M."/>
            <person name="Nagahama T."/>
            <person name="Kubokawa K."/>
            <person name="Horikoshi K."/>
        </authorList>
    </citation>
    <scope>NUCLEOTIDE SEQUENCE [LARGE SCALE GENOMIC DNA]</scope>
    <source>
        <strain evidence="1 2">ATCC BAA-1530</strain>
    </source>
</reference>
<organism evidence="1 2">
    <name type="scientific">Amphritea japonica ATCC BAA-1530</name>
    <dbReference type="NCBI Taxonomy" id="1278309"/>
    <lineage>
        <taxon>Bacteria</taxon>
        <taxon>Pseudomonadati</taxon>
        <taxon>Pseudomonadota</taxon>
        <taxon>Gammaproteobacteria</taxon>
        <taxon>Oceanospirillales</taxon>
        <taxon>Oceanospirillaceae</taxon>
        <taxon>Amphritea</taxon>
    </lineage>
</organism>
<evidence type="ECO:0000313" key="2">
    <source>
        <dbReference type="Proteomes" id="UP000595663"/>
    </source>
</evidence>
<sequence length="117" mass="13756">MKLINRSGFAVLPRQPFADWANQQHDELNQVMSLDEHRAEGSVYLTEEFQSEDDLSEQLAVHYKRIFENELAAWDEFGDHWPQQRTLELFLQWFEVIPQVMAVDLLQAPLLMAPLED</sequence>
<proteinExistence type="predicted"/>
<evidence type="ECO:0000313" key="1">
    <source>
        <dbReference type="EMBL" id="BBB25704.1"/>
    </source>
</evidence>
<name>A0A7R6P4B3_9GAMM</name>
<dbReference type="EMBL" id="AP014545">
    <property type="protein sequence ID" value="BBB25704.1"/>
    <property type="molecule type" value="Genomic_DNA"/>
</dbReference>
<accession>A0A7R6P4B3</accession>
<evidence type="ECO:0008006" key="3">
    <source>
        <dbReference type="Google" id="ProtNLM"/>
    </source>
</evidence>
<protein>
    <recommendedName>
        <fullName evidence="3">VacJ</fullName>
    </recommendedName>
</protein>